<gene>
    <name evidence="5" type="ORF">SAMN04487962_13316</name>
</gene>
<dbReference type="SUPFAM" id="SSF116734">
    <property type="entry name" value="DNA methylase specificity domain"/>
    <property type="match status" value="2"/>
</dbReference>
<feature type="domain" description="Type I restriction modification DNA specificity" evidence="4">
    <location>
        <begin position="102"/>
        <end position="278"/>
    </location>
</feature>
<name>A0A1I0HRE6_9GAMM</name>
<evidence type="ECO:0000256" key="1">
    <source>
        <dbReference type="ARBA" id="ARBA00010923"/>
    </source>
</evidence>
<dbReference type="Pfam" id="PF01420">
    <property type="entry name" value="Methylase_S"/>
    <property type="match status" value="2"/>
</dbReference>
<dbReference type="InterPro" id="IPR051212">
    <property type="entry name" value="Type-I_RE_S_subunit"/>
</dbReference>
<evidence type="ECO:0000256" key="2">
    <source>
        <dbReference type="ARBA" id="ARBA00022747"/>
    </source>
</evidence>
<keyword evidence="2" id="KW-0680">Restriction system</keyword>
<dbReference type="RefSeq" id="WP_091854816.1">
    <property type="nucleotide sequence ID" value="NZ_FOHZ01000033.1"/>
</dbReference>
<comment type="similarity">
    <text evidence="1">Belongs to the type-I restriction system S methylase family.</text>
</comment>
<dbReference type="EMBL" id="FOHZ01000033">
    <property type="protein sequence ID" value="SET86597.1"/>
    <property type="molecule type" value="Genomic_DNA"/>
</dbReference>
<dbReference type="PANTHER" id="PTHR43140">
    <property type="entry name" value="TYPE-1 RESTRICTION ENZYME ECOKI SPECIFICITY PROTEIN"/>
    <property type="match status" value="1"/>
</dbReference>
<dbReference type="InterPro" id="IPR044946">
    <property type="entry name" value="Restrct_endonuc_typeI_TRD_sf"/>
</dbReference>
<evidence type="ECO:0000313" key="6">
    <source>
        <dbReference type="Proteomes" id="UP000198762"/>
    </source>
</evidence>
<keyword evidence="6" id="KW-1185">Reference proteome</keyword>
<reference evidence="6" key="1">
    <citation type="submission" date="2016-10" db="EMBL/GenBank/DDBJ databases">
        <authorList>
            <person name="Varghese N."/>
            <person name="Submissions S."/>
        </authorList>
    </citation>
    <scope>NUCLEOTIDE SEQUENCE [LARGE SCALE GENOMIC DNA]</scope>
    <source>
        <strain evidence="6">CGMCC 1.6489</strain>
    </source>
</reference>
<sequence>MTARELITEHLDLWTGAVTKKLSSGRGSNGKVELTGVKKLRELILELAVRGKLVTQDKDDEPVSLLLKKIESEKSAQLKAKAIRKPKKLPEIQEIEQPFPIPVSWRYCRLNELGVWGSGATPKRGNSHYYGGGIPWFKSGELYKDFIDSSEETITELAVQETSVRMNQPGDVLIAMYGATIGKASILEVAGTTNQAVCACTPWPGISNRFLLLLLKAYRSRFIAMGAGGAQPNISREKIIATVIGLPPEEEQHRIVQKVDELMALCDRLEQQTSDQLEAHETLVDTLLGTLTQSENATELADNWARLAAHFDTLFTTEQSIDKLKQTILQLAVMGQLVEQLPSDGNSSALLKEIADEKKRLTETGVLKRKKRSSTQTAGEFFSVPPSWAWTTTNDICTQITDGEHNTPERTADPFAIPLATAKNVRDGYIDLAETDFVPHCVAAACWNRCKPEVGDILMVSVGATLGRLALVRHPQEMVLVRSVTLLRPIKVLGDYLAIYLRAPTTQSWIWQNVRQSAQPCLYLSRSSSIPVSVPPLLEQHRIVQKVDELMALCDRLKERLYQASETRCQIAEAVTDGVLR</sequence>
<organism evidence="5 6">
    <name type="scientific">Marinobacter segnicrescens</name>
    <dbReference type="NCBI Taxonomy" id="430453"/>
    <lineage>
        <taxon>Bacteria</taxon>
        <taxon>Pseudomonadati</taxon>
        <taxon>Pseudomonadota</taxon>
        <taxon>Gammaproteobacteria</taxon>
        <taxon>Pseudomonadales</taxon>
        <taxon>Marinobacteraceae</taxon>
        <taxon>Marinobacter</taxon>
    </lineage>
</organism>
<dbReference type="AlphaFoldDB" id="A0A1I0HRE6"/>
<dbReference type="STRING" id="430453.SAMN04487962_13316"/>
<keyword evidence="3" id="KW-0238">DNA-binding</keyword>
<evidence type="ECO:0000256" key="3">
    <source>
        <dbReference type="ARBA" id="ARBA00023125"/>
    </source>
</evidence>
<dbReference type="Proteomes" id="UP000198762">
    <property type="component" value="Unassembled WGS sequence"/>
</dbReference>
<protein>
    <submittedName>
        <fullName evidence="5">Type I restriction enzyme, S subunit</fullName>
    </submittedName>
</protein>
<dbReference type="OrthoDB" id="398435at2"/>
<proteinExistence type="inferred from homology"/>
<accession>A0A1I0HRE6</accession>
<dbReference type="Gene3D" id="3.90.220.20">
    <property type="entry name" value="DNA methylase specificity domains"/>
    <property type="match status" value="2"/>
</dbReference>
<feature type="domain" description="Type I restriction modification DNA specificity" evidence="4">
    <location>
        <begin position="455"/>
        <end position="563"/>
    </location>
</feature>
<dbReference type="CDD" id="cd17515">
    <property type="entry name" value="RMtype1_S_MjaORF132P_Sau1132ORF3780P-TRD1-CR1_like"/>
    <property type="match status" value="1"/>
</dbReference>
<dbReference type="GO" id="GO:0009307">
    <property type="term" value="P:DNA restriction-modification system"/>
    <property type="evidence" value="ECO:0007669"/>
    <property type="project" value="UniProtKB-KW"/>
</dbReference>
<evidence type="ECO:0000313" key="5">
    <source>
        <dbReference type="EMBL" id="SET86597.1"/>
    </source>
</evidence>
<dbReference type="InterPro" id="IPR000055">
    <property type="entry name" value="Restrct_endonuc_typeI_TRD"/>
</dbReference>
<evidence type="ECO:0000259" key="4">
    <source>
        <dbReference type="Pfam" id="PF01420"/>
    </source>
</evidence>
<dbReference type="GO" id="GO:0003677">
    <property type="term" value="F:DNA binding"/>
    <property type="evidence" value="ECO:0007669"/>
    <property type="project" value="UniProtKB-KW"/>
</dbReference>
<dbReference type="PANTHER" id="PTHR43140:SF1">
    <property type="entry name" value="TYPE I RESTRICTION ENZYME ECOKI SPECIFICITY SUBUNIT"/>
    <property type="match status" value="1"/>
</dbReference>